<reference evidence="1" key="2">
    <citation type="journal article" date="2021" name="Sci. Rep.">
        <title>The distribution of antibiotic resistance genes in chicken gut microbiota commensals.</title>
        <authorList>
            <person name="Juricova H."/>
            <person name="Matiasovicova J."/>
            <person name="Kubasova T."/>
            <person name="Cejkova D."/>
            <person name="Rychlik I."/>
        </authorList>
    </citation>
    <scope>NUCLEOTIDE SEQUENCE</scope>
    <source>
        <strain evidence="1">An582</strain>
    </source>
</reference>
<accession>A0A938XCM0</accession>
<dbReference type="Gene3D" id="3.40.50.620">
    <property type="entry name" value="HUPs"/>
    <property type="match status" value="1"/>
</dbReference>
<dbReference type="GO" id="GO:0016779">
    <property type="term" value="F:nucleotidyltransferase activity"/>
    <property type="evidence" value="ECO:0007669"/>
    <property type="project" value="UniProtKB-KW"/>
</dbReference>
<dbReference type="SUPFAM" id="SSF52374">
    <property type="entry name" value="Nucleotidylyl transferase"/>
    <property type="match status" value="1"/>
</dbReference>
<evidence type="ECO:0000313" key="1">
    <source>
        <dbReference type="EMBL" id="MBM6948178.1"/>
    </source>
</evidence>
<dbReference type="AlphaFoldDB" id="A0A938XCM0"/>
<name>A0A938XCM0_9CLOT</name>
<keyword evidence="1" id="KW-0808">Transferase</keyword>
<reference evidence="1" key="1">
    <citation type="submission" date="2020-08" db="EMBL/GenBank/DDBJ databases">
        <authorList>
            <person name="Cejkova D."/>
            <person name="Kubasova T."/>
            <person name="Jahodarova E."/>
            <person name="Rychlik I."/>
        </authorList>
    </citation>
    <scope>NUCLEOTIDE SEQUENCE</scope>
    <source>
        <strain evidence="1">An582</strain>
    </source>
</reference>
<keyword evidence="1" id="KW-0548">Nucleotidyltransferase</keyword>
<dbReference type="Proteomes" id="UP000705508">
    <property type="component" value="Unassembled WGS sequence"/>
</dbReference>
<dbReference type="InterPro" id="IPR014729">
    <property type="entry name" value="Rossmann-like_a/b/a_fold"/>
</dbReference>
<gene>
    <name evidence="1" type="ORF">H6A20_05840</name>
</gene>
<organism evidence="1 2">
    <name type="scientific">Mordavella massiliensis</name>
    <dbReference type="NCBI Taxonomy" id="1871024"/>
    <lineage>
        <taxon>Bacteria</taxon>
        <taxon>Bacillati</taxon>
        <taxon>Bacillota</taxon>
        <taxon>Clostridia</taxon>
        <taxon>Eubacteriales</taxon>
        <taxon>Clostridiaceae</taxon>
        <taxon>Mordavella</taxon>
    </lineage>
</organism>
<dbReference type="EMBL" id="JACJKS010000006">
    <property type="protein sequence ID" value="MBM6948178.1"/>
    <property type="molecule type" value="Genomic_DNA"/>
</dbReference>
<evidence type="ECO:0000313" key="2">
    <source>
        <dbReference type="Proteomes" id="UP000705508"/>
    </source>
</evidence>
<protein>
    <submittedName>
        <fullName evidence="1">Nicotinate-nucleotide adenylyltransferase</fullName>
    </submittedName>
</protein>
<proteinExistence type="predicted"/>
<sequence>MTETGVVNARFQIPHLKHIEYVLAAKMRCRKLYIGITNPDPSCVRESVNDEIRSTPEANPLTYLERFEMIKASMEEFGVPRSDYEIVPFPIHRPEYITQYTPADAVYYLGICDGWDEEKLKILKGLGLETEVLWRRTGEECGVTGTWIRSCIATGEEWEHLVPRCVYQYIREHGIDKRIKSS</sequence>
<comment type="caution">
    <text evidence="1">The sequence shown here is derived from an EMBL/GenBank/DDBJ whole genome shotgun (WGS) entry which is preliminary data.</text>
</comment>